<dbReference type="GO" id="GO:0016746">
    <property type="term" value="F:acyltransferase activity"/>
    <property type="evidence" value="ECO:0007669"/>
    <property type="project" value="UniProtKB-KW"/>
</dbReference>
<dbReference type="InterPro" id="IPR016181">
    <property type="entry name" value="Acyl_CoA_acyltransferase"/>
</dbReference>
<dbReference type="PANTHER" id="PTHR43792:SF16">
    <property type="entry name" value="N-ACETYLTRANSFERASE DOMAIN-CONTAINING PROTEIN"/>
    <property type="match status" value="1"/>
</dbReference>
<organism evidence="2 3">
    <name type="scientific">Novosphingobium rhizovicinum</name>
    <dbReference type="NCBI Taxonomy" id="3228928"/>
    <lineage>
        <taxon>Bacteria</taxon>
        <taxon>Pseudomonadati</taxon>
        <taxon>Pseudomonadota</taxon>
        <taxon>Alphaproteobacteria</taxon>
        <taxon>Sphingomonadales</taxon>
        <taxon>Sphingomonadaceae</taxon>
        <taxon>Novosphingobium</taxon>
    </lineage>
</organism>
<sequence>MPLLRTERFDLWRPRGPEDLDGLCRLVADEETRRFLGSIEPTPQSQWERLLRNAGSWSLYGYGAFLVRPRDGDEIIGNCGVFHSWRGIEPSMDDQPEAGWIVRRDHWGQGLAREAMEAILAWFDATHGPRRIVAMIERGNAGSQRVAAGLDFSHYAEKVQEDGSTLEFYQRLRDAG</sequence>
<evidence type="ECO:0000313" key="2">
    <source>
        <dbReference type="EMBL" id="MEW9854901.1"/>
    </source>
</evidence>
<dbReference type="Gene3D" id="3.40.630.30">
    <property type="match status" value="1"/>
</dbReference>
<name>A0ABV3R9Y7_9SPHN</name>
<proteinExistence type="predicted"/>
<evidence type="ECO:0000259" key="1">
    <source>
        <dbReference type="PROSITE" id="PS51186"/>
    </source>
</evidence>
<dbReference type="PANTHER" id="PTHR43792">
    <property type="entry name" value="GNAT FAMILY, PUTATIVE (AFU_ORTHOLOGUE AFUA_3G00765)-RELATED-RELATED"/>
    <property type="match status" value="1"/>
</dbReference>
<keyword evidence="3" id="KW-1185">Reference proteome</keyword>
<dbReference type="Proteomes" id="UP001556118">
    <property type="component" value="Unassembled WGS sequence"/>
</dbReference>
<comment type="caution">
    <text evidence="2">The sequence shown here is derived from an EMBL/GenBank/DDBJ whole genome shotgun (WGS) entry which is preliminary data.</text>
</comment>
<protein>
    <submittedName>
        <fullName evidence="2">GNAT family N-acetyltransferase</fullName>
        <ecNumber evidence="2">2.3.-.-</ecNumber>
    </submittedName>
</protein>
<accession>A0ABV3R9Y7</accession>
<feature type="domain" description="N-acetyltransferase" evidence="1">
    <location>
        <begin position="10"/>
        <end position="176"/>
    </location>
</feature>
<keyword evidence="2" id="KW-0012">Acyltransferase</keyword>
<reference evidence="2 3" key="1">
    <citation type="submission" date="2024-06" db="EMBL/GenBank/DDBJ databases">
        <title>Novosphingobium rhizovicinus M1R2S20.</title>
        <authorList>
            <person name="Sun J.-Q."/>
        </authorList>
    </citation>
    <scope>NUCLEOTIDE SEQUENCE [LARGE SCALE GENOMIC DNA]</scope>
    <source>
        <strain evidence="2 3">M1R2S20</strain>
    </source>
</reference>
<dbReference type="CDD" id="cd04301">
    <property type="entry name" value="NAT_SF"/>
    <property type="match status" value="1"/>
</dbReference>
<dbReference type="Pfam" id="PF13302">
    <property type="entry name" value="Acetyltransf_3"/>
    <property type="match status" value="1"/>
</dbReference>
<evidence type="ECO:0000313" key="3">
    <source>
        <dbReference type="Proteomes" id="UP001556118"/>
    </source>
</evidence>
<dbReference type="RefSeq" id="WP_367771668.1">
    <property type="nucleotide sequence ID" value="NZ_JBFNXR010000021.1"/>
</dbReference>
<dbReference type="InterPro" id="IPR000182">
    <property type="entry name" value="GNAT_dom"/>
</dbReference>
<dbReference type="InterPro" id="IPR051531">
    <property type="entry name" value="N-acetyltransferase"/>
</dbReference>
<dbReference type="EMBL" id="JBFNXR010000021">
    <property type="protein sequence ID" value="MEW9854901.1"/>
    <property type="molecule type" value="Genomic_DNA"/>
</dbReference>
<gene>
    <name evidence="2" type="ORF">ABUH87_06870</name>
</gene>
<dbReference type="SUPFAM" id="SSF55729">
    <property type="entry name" value="Acyl-CoA N-acyltransferases (Nat)"/>
    <property type="match status" value="1"/>
</dbReference>
<keyword evidence="2" id="KW-0808">Transferase</keyword>
<dbReference type="PROSITE" id="PS51186">
    <property type="entry name" value="GNAT"/>
    <property type="match status" value="1"/>
</dbReference>
<dbReference type="EC" id="2.3.-.-" evidence="2"/>